<dbReference type="AlphaFoldDB" id="A0A098LNJ5"/>
<dbReference type="Proteomes" id="UP000030184">
    <property type="component" value="Unassembled WGS sequence"/>
</dbReference>
<gene>
    <name evidence="4" type="ORF">CLV33_102307</name>
    <name evidence="3" type="ORF">JCM19538_3058</name>
</gene>
<proteinExistence type="inferred from homology"/>
<sequence>MKRNILLPTDFSKNAWYAILYALELYKTDACNFYLLNVFSGTSNIVDSLINMDPGSELYETAKADAETGLAKVLDMIAFREHKNPKHNFIPITTFNHPLEAIKNIVEEKDIEIIVMGTRGVTNARNVAYGSTALNVMEKVRNCPVIVVPAKAKHNLPKEIVFPTGYKTPFKRRELNYLVEISKTCNAPVRILYVSKADELNNKQLENKKLLEAILQDLTYSFHRLSHIEIPVAINCFVESRDSDMVAFINRKHTFFRSMLTQPLVKDIAYRSTVPILVMHDLRN</sequence>
<organism evidence="3 5">
    <name type="scientific">Jejuia pallidilutea</name>
    <dbReference type="NCBI Taxonomy" id="504487"/>
    <lineage>
        <taxon>Bacteria</taxon>
        <taxon>Pseudomonadati</taxon>
        <taxon>Bacteroidota</taxon>
        <taxon>Flavobacteriia</taxon>
        <taxon>Flavobacteriales</taxon>
        <taxon>Flavobacteriaceae</taxon>
        <taxon>Jejuia</taxon>
    </lineage>
</organism>
<dbReference type="Gene3D" id="3.40.50.620">
    <property type="entry name" value="HUPs"/>
    <property type="match status" value="2"/>
</dbReference>
<dbReference type="Proteomes" id="UP000251545">
    <property type="component" value="Unassembled WGS sequence"/>
</dbReference>
<dbReference type="PANTHER" id="PTHR46268">
    <property type="entry name" value="STRESS RESPONSE PROTEIN NHAX"/>
    <property type="match status" value="1"/>
</dbReference>
<dbReference type="EMBL" id="PVEO01000002">
    <property type="protein sequence ID" value="PQV50445.1"/>
    <property type="molecule type" value="Genomic_DNA"/>
</dbReference>
<protein>
    <submittedName>
        <fullName evidence="4">Nucleotide-binding universal stress UspA family protein</fullName>
    </submittedName>
</protein>
<name>A0A098LNJ5_9FLAO</name>
<evidence type="ECO:0000259" key="2">
    <source>
        <dbReference type="Pfam" id="PF00582"/>
    </source>
</evidence>
<feature type="domain" description="UspA" evidence="2">
    <location>
        <begin position="2"/>
        <end position="149"/>
    </location>
</feature>
<dbReference type="InterPro" id="IPR006016">
    <property type="entry name" value="UspA"/>
</dbReference>
<dbReference type="CDD" id="cd00293">
    <property type="entry name" value="USP-like"/>
    <property type="match status" value="1"/>
</dbReference>
<evidence type="ECO:0000313" key="4">
    <source>
        <dbReference type="EMBL" id="PQV50445.1"/>
    </source>
</evidence>
<dbReference type="RefSeq" id="WP_045371320.1">
    <property type="nucleotide sequence ID" value="NZ_BBNY01000003.1"/>
</dbReference>
<evidence type="ECO:0000313" key="6">
    <source>
        <dbReference type="Proteomes" id="UP000251545"/>
    </source>
</evidence>
<dbReference type="EMBL" id="BBNY01000003">
    <property type="protein sequence ID" value="GAL88545.1"/>
    <property type="molecule type" value="Genomic_DNA"/>
</dbReference>
<keyword evidence="5" id="KW-1185">Reference proteome</keyword>
<evidence type="ECO:0000313" key="5">
    <source>
        <dbReference type="Proteomes" id="UP000030184"/>
    </source>
</evidence>
<dbReference type="InterPro" id="IPR014729">
    <property type="entry name" value="Rossmann-like_a/b/a_fold"/>
</dbReference>
<dbReference type="OrthoDB" id="9788959at2"/>
<comment type="similarity">
    <text evidence="1">Belongs to the universal stress protein A family.</text>
</comment>
<comment type="caution">
    <text evidence="3">The sequence shown here is derived from an EMBL/GenBank/DDBJ whole genome shotgun (WGS) entry which is preliminary data.</text>
</comment>
<accession>A0A098LNJ5</accession>
<dbReference type="PANTHER" id="PTHR46268:SF22">
    <property type="entry name" value="SENSOR PROTEIN KDPD-RELATED"/>
    <property type="match status" value="1"/>
</dbReference>
<evidence type="ECO:0000313" key="3">
    <source>
        <dbReference type="EMBL" id="GAL88545.1"/>
    </source>
</evidence>
<reference evidence="4 6" key="2">
    <citation type="submission" date="2018-02" db="EMBL/GenBank/DDBJ databases">
        <title>Genomic Encyclopedia of Archaeal and Bacterial Type Strains, Phase II (KMG-II): from individual species to whole genera.</title>
        <authorList>
            <person name="Goeker M."/>
        </authorList>
    </citation>
    <scope>NUCLEOTIDE SEQUENCE [LARGE SCALE GENOMIC DNA]</scope>
    <source>
        <strain evidence="4 6">DSM 21165</strain>
    </source>
</reference>
<reference evidence="5" key="1">
    <citation type="journal article" date="2014" name="Genome Announc.">
        <title>Draft Genome Sequence of Marine Flavobacterium Jejuia pallidilutea Strain 11shimoA1 and Pigmentation Mutants.</title>
        <authorList>
            <person name="Takatani N."/>
            <person name="Nakanishi M."/>
            <person name="Meirelles P."/>
            <person name="Mino S."/>
            <person name="Suda W."/>
            <person name="Oshima K."/>
            <person name="Hattori M."/>
            <person name="Ohkuma M."/>
            <person name="Hosokawa M."/>
            <person name="Miyashita K."/>
            <person name="Thompson F.L."/>
            <person name="Niwa A."/>
            <person name="Sawabe T."/>
            <person name="Sawabe T."/>
        </authorList>
    </citation>
    <scope>NUCLEOTIDE SEQUENCE [LARGE SCALE GENOMIC DNA]</scope>
    <source>
        <strain evidence="5">JCM 19538</strain>
    </source>
</reference>
<dbReference type="Pfam" id="PF00582">
    <property type="entry name" value="Usp"/>
    <property type="match status" value="1"/>
</dbReference>
<evidence type="ECO:0000256" key="1">
    <source>
        <dbReference type="ARBA" id="ARBA00008791"/>
    </source>
</evidence>
<dbReference type="SUPFAM" id="SSF52402">
    <property type="entry name" value="Adenine nucleotide alpha hydrolases-like"/>
    <property type="match status" value="2"/>
</dbReference>